<evidence type="ECO:0000259" key="6">
    <source>
        <dbReference type="PROSITE" id="PS00028"/>
    </source>
</evidence>
<dbReference type="GO" id="GO:0000977">
    <property type="term" value="F:RNA polymerase II transcription regulatory region sequence-specific DNA binding"/>
    <property type="evidence" value="ECO:0007669"/>
    <property type="project" value="TreeGrafter"/>
</dbReference>
<reference evidence="7" key="2">
    <citation type="submission" date="2022-10" db="EMBL/GenBank/DDBJ databases">
        <authorList>
            <consortium name="ENA_rothamsted_submissions"/>
            <consortium name="culmorum"/>
            <person name="King R."/>
        </authorList>
    </citation>
    <scope>NUCLEOTIDE SEQUENCE</scope>
</reference>
<reference evidence="7" key="1">
    <citation type="submission" date="2022-01" db="EMBL/GenBank/DDBJ databases">
        <authorList>
            <person name="King R."/>
        </authorList>
    </citation>
    <scope>NUCLEOTIDE SEQUENCE</scope>
</reference>
<keyword evidence="1" id="KW-0479">Metal-binding</keyword>
<dbReference type="SMART" id="SM00355">
    <property type="entry name" value="ZnF_C2H2"/>
    <property type="match status" value="10"/>
</dbReference>
<evidence type="ECO:0000256" key="3">
    <source>
        <dbReference type="ARBA" id="ARBA00022771"/>
    </source>
</evidence>
<proteinExistence type="predicted"/>
<evidence type="ECO:0000256" key="5">
    <source>
        <dbReference type="SAM" id="MobiDB-lite"/>
    </source>
</evidence>
<evidence type="ECO:0000313" key="7">
    <source>
        <dbReference type="EMBL" id="CAG9810760.1"/>
    </source>
</evidence>
<dbReference type="EMBL" id="OU895880">
    <property type="protein sequence ID" value="CAG9810760.1"/>
    <property type="molecule type" value="Genomic_DNA"/>
</dbReference>
<feature type="compositionally biased region" description="Basic and acidic residues" evidence="5">
    <location>
        <begin position="131"/>
        <end position="152"/>
    </location>
</feature>
<dbReference type="InterPro" id="IPR036236">
    <property type="entry name" value="Znf_C2H2_sf"/>
</dbReference>
<dbReference type="PROSITE" id="PS00028">
    <property type="entry name" value="ZINC_FINGER_C2H2_1"/>
    <property type="match status" value="5"/>
</dbReference>
<dbReference type="OrthoDB" id="10039931at2759"/>
<dbReference type="InterPro" id="IPR013087">
    <property type="entry name" value="Znf_C2H2_type"/>
</dbReference>
<feature type="domain" description="C2H2-type" evidence="6">
    <location>
        <begin position="628"/>
        <end position="649"/>
    </location>
</feature>
<keyword evidence="4" id="KW-0862">Zinc</keyword>
<dbReference type="AlphaFoldDB" id="A0A9N9S7F5"/>
<accession>A0A9N9S7F5</accession>
<dbReference type="GO" id="GO:0000981">
    <property type="term" value="F:DNA-binding transcription factor activity, RNA polymerase II-specific"/>
    <property type="evidence" value="ECO:0007669"/>
    <property type="project" value="TreeGrafter"/>
</dbReference>
<feature type="region of interest" description="Disordered" evidence="5">
    <location>
        <begin position="189"/>
        <end position="311"/>
    </location>
</feature>
<dbReference type="PANTHER" id="PTHR24379:SF127">
    <property type="entry name" value="BLOODY FINGERS-RELATED"/>
    <property type="match status" value="1"/>
</dbReference>
<feature type="region of interest" description="Disordered" evidence="5">
    <location>
        <begin position="131"/>
        <end position="174"/>
    </location>
</feature>
<dbReference type="Gene3D" id="3.30.160.60">
    <property type="entry name" value="Classic Zinc Finger"/>
    <property type="match status" value="4"/>
</dbReference>
<keyword evidence="2" id="KW-0677">Repeat</keyword>
<dbReference type="Proteomes" id="UP001153620">
    <property type="component" value="Chromosome 4"/>
</dbReference>
<evidence type="ECO:0000313" key="8">
    <source>
        <dbReference type="Proteomes" id="UP001153620"/>
    </source>
</evidence>
<dbReference type="PANTHER" id="PTHR24379">
    <property type="entry name" value="KRAB AND ZINC FINGER DOMAIN-CONTAINING"/>
    <property type="match status" value="1"/>
</dbReference>
<evidence type="ECO:0000256" key="1">
    <source>
        <dbReference type="ARBA" id="ARBA00022723"/>
    </source>
</evidence>
<feature type="domain" description="C2H2-type" evidence="6">
    <location>
        <begin position="657"/>
        <end position="680"/>
    </location>
</feature>
<organism evidence="7 8">
    <name type="scientific">Chironomus riparius</name>
    <dbReference type="NCBI Taxonomy" id="315576"/>
    <lineage>
        <taxon>Eukaryota</taxon>
        <taxon>Metazoa</taxon>
        <taxon>Ecdysozoa</taxon>
        <taxon>Arthropoda</taxon>
        <taxon>Hexapoda</taxon>
        <taxon>Insecta</taxon>
        <taxon>Pterygota</taxon>
        <taxon>Neoptera</taxon>
        <taxon>Endopterygota</taxon>
        <taxon>Diptera</taxon>
        <taxon>Nematocera</taxon>
        <taxon>Chironomoidea</taxon>
        <taxon>Chironomidae</taxon>
        <taxon>Chironominae</taxon>
        <taxon>Chironomus</taxon>
    </lineage>
</organism>
<keyword evidence="3" id="KW-0863">Zinc-finger</keyword>
<protein>
    <recommendedName>
        <fullName evidence="6">C2H2-type domain-containing protein</fullName>
    </recommendedName>
</protein>
<gene>
    <name evidence="7" type="ORF">CHIRRI_LOCUS13573</name>
</gene>
<evidence type="ECO:0000256" key="4">
    <source>
        <dbReference type="ARBA" id="ARBA00022833"/>
    </source>
</evidence>
<feature type="domain" description="C2H2-type" evidence="6">
    <location>
        <begin position="479"/>
        <end position="499"/>
    </location>
</feature>
<dbReference type="GO" id="GO:0005634">
    <property type="term" value="C:nucleus"/>
    <property type="evidence" value="ECO:0007669"/>
    <property type="project" value="TreeGrafter"/>
</dbReference>
<evidence type="ECO:0000256" key="2">
    <source>
        <dbReference type="ARBA" id="ARBA00022737"/>
    </source>
</evidence>
<dbReference type="SUPFAM" id="SSF57667">
    <property type="entry name" value="beta-beta-alpha zinc fingers"/>
    <property type="match status" value="4"/>
</dbReference>
<feature type="compositionally biased region" description="Polar residues" evidence="5">
    <location>
        <begin position="270"/>
        <end position="285"/>
    </location>
</feature>
<name>A0A9N9S7F5_9DIPT</name>
<dbReference type="GO" id="GO:0008270">
    <property type="term" value="F:zinc ion binding"/>
    <property type="evidence" value="ECO:0007669"/>
    <property type="project" value="UniProtKB-KW"/>
</dbReference>
<feature type="compositionally biased region" description="Low complexity" evidence="5">
    <location>
        <begin position="253"/>
        <end position="269"/>
    </location>
</feature>
<dbReference type="Pfam" id="PF00096">
    <property type="entry name" value="zf-C2H2"/>
    <property type="match status" value="3"/>
</dbReference>
<keyword evidence="8" id="KW-1185">Reference proteome</keyword>
<feature type="domain" description="C2H2-type" evidence="6">
    <location>
        <begin position="599"/>
        <end position="620"/>
    </location>
</feature>
<feature type="compositionally biased region" description="Basic and acidic residues" evidence="5">
    <location>
        <begin position="189"/>
        <end position="201"/>
    </location>
</feature>
<feature type="domain" description="C2H2-type" evidence="6">
    <location>
        <begin position="448"/>
        <end position="469"/>
    </location>
</feature>
<sequence>MSSCILCLSQLRKGYSVKLTESVGGDISLGDAIRQQIQYNIIPPYTTSSSQLTCKNCFKAFQNFYKYLTNVKTKLITTKTDSSFDIAPGFQQVLIASNELMLKMEPQIILPRIKMEPEVLMDYMAEHQYDDNQDKLDKSQSTKQDISDRFNDDDSDFAWSYDDPMDDNSSEASEKKFHVEIEEVWDLEKHKNDKKKAKEETESITAKTVNKPAKKRKRSEESDEDYSLPGMKSKYVKLADRSASKMQKTSNLTSKSGSRTSKSGSRTSKLPNLTSKSNKASSTLAIKSERADSEDPNSNQGESPIKPYRTDSGWIRYLPKSKLTQEMLDSGLESIVINGTEYKIPEKLYKKTQPRKERKRRVVEYPDPSIRKHPAHDPETEEFIRRLIDIKCYICGAQEESFTKLKGHFRLTHPNDRFYLACCERKFRRRFELVEHLEYHDKTVIFACETCNKTYKTKKCLKTHMENYHPTDEANKVICDECGKFFNNEHLLKNHMAFHNIDTSRIFECYICKDGKQFKTMIQIKTHMRNQHTVNKQNRMTVCHICSANIRESYLPAHLKTVHGDQHRERIQCEICNVWVLETTMKNHLQKHNDMGINCNVCGKFLKSKYSITSHMKMAHGSDYKFKCQYCDKGFFKQLKLQEHVAVRHTREFLFACRVSGCDRQFRSEANWRNHEKKYHPEEYDKLFKPFYKRDNKELKEFEELMEASGQNV</sequence>